<proteinExistence type="predicted"/>
<dbReference type="SUPFAM" id="SSF49899">
    <property type="entry name" value="Concanavalin A-like lectins/glucanases"/>
    <property type="match status" value="1"/>
</dbReference>
<dbReference type="InterPro" id="IPR036116">
    <property type="entry name" value="FN3_sf"/>
</dbReference>
<dbReference type="PROSITE" id="PS51272">
    <property type="entry name" value="SLH"/>
    <property type="match status" value="3"/>
</dbReference>
<dbReference type="SUPFAM" id="SSF49265">
    <property type="entry name" value="Fibronectin type III"/>
    <property type="match status" value="2"/>
</dbReference>
<dbReference type="InterPro" id="IPR008964">
    <property type="entry name" value="Invasin/intimin_cell_adhesion"/>
</dbReference>
<dbReference type="PROSITE" id="PS50853">
    <property type="entry name" value="FN3"/>
    <property type="match status" value="3"/>
</dbReference>
<accession>A0AA95L333</accession>
<name>A0AA95L333_9BACL</name>
<feature type="domain" description="Fibronectin type-III" evidence="3">
    <location>
        <begin position="587"/>
        <end position="678"/>
    </location>
</feature>
<dbReference type="InterPro" id="IPR003343">
    <property type="entry name" value="Big_2"/>
</dbReference>
<evidence type="ECO:0000313" key="6">
    <source>
        <dbReference type="Proteomes" id="UP001177943"/>
    </source>
</evidence>
<dbReference type="InterPro" id="IPR013320">
    <property type="entry name" value="ConA-like_dom_sf"/>
</dbReference>
<keyword evidence="1" id="KW-0677">Repeat</keyword>
<dbReference type="InterPro" id="IPR013783">
    <property type="entry name" value="Ig-like_fold"/>
</dbReference>
<evidence type="ECO:0000259" key="3">
    <source>
        <dbReference type="PROSITE" id="PS50853"/>
    </source>
</evidence>
<dbReference type="Proteomes" id="UP001177943">
    <property type="component" value="Chromosome"/>
</dbReference>
<evidence type="ECO:0000256" key="2">
    <source>
        <dbReference type="SAM" id="MobiDB-lite"/>
    </source>
</evidence>
<feature type="domain" description="Fibronectin type-III" evidence="3">
    <location>
        <begin position="773"/>
        <end position="862"/>
    </location>
</feature>
<organism evidence="5 6">
    <name type="scientific">Paenibacillus woosongensis</name>
    <dbReference type="NCBI Taxonomy" id="307580"/>
    <lineage>
        <taxon>Bacteria</taxon>
        <taxon>Bacillati</taxon>
        <taxon>Bacillota</taxon>
        <taxon>Bacilli</taxon>
        <taxon>Bacillales</taxon>
        <taxon>Paenibacillaceae</taxon>
        <taxon>Paenibacillus</taxon>
    </lineage>
</organism>
<feature type="domain" description="SLH" evidence="4">
    <location>
        <begin position="1189"/>
        <end position="1252"/>
    </location>
</feature>
<evidence type="ECO:0000313" key="5">
    <source>
        <dbReference type="EMBL" id="WHX50802.1"/>
    </source>
</evidence>
<dbReference type="Pfam" id="PF02368">
    <property type="entry name" value="Big_2"/>
    <property type="match status" value="1"/>
</dbReference>
<dbReference type="InterPro" id="IPR050964">
    <property type="entry name" value="Striated_Muscle_Regulatory"/>
</dbReference>
<dbReference type="Gene3D" id="2.60.120.200">
    <property type="match status" value="1"/>
</dbReference>
<dbReference type="InterPro" id="IPR001119">
    <property type="entry name" value="SLH_dom"/>
</dbReference>
<feature type="domain" description="SLH" evidence="4">
    <location>
        <begin position="1262"/>
        <end position="1321"/>
    </location>
</feature>
<dbReference type="KEGG" id="pwn:QNH46_09205"/>
<dbReference type="SMART" id="SM00635">
    <property type="entry name" value="BID_2"/>
    <property type="match status" value="1"/>
</dbReference>
<dbReference type="EMBL" id="CP126084">
    <property type="protein sequence ID" value="WHX50802.1"/>
    <property type="molecule type" value="Genomic_DNA"/>
</dbReference>
<reference evidence="5" key="1">
    <citation type="submission" date="2023-05" db="EMBL/GenBank/DDBJ databases">
        <title>Comparative genomics of Bacillaceae isolates and their secondary metabolite potential.</title>
        <authorList>
            <person name="Song L."/>
            <person name="Nielsen L.J."/>
            <person name="Mohite O."/>
            <person name="Xu X."/>
            <person name="Weber T."/>
            <person name="Kovacs A.T."/>
        </authorList>
    </citation>
    <scope>NUCLEOTIDE SEQUENCE</scope>
    <source>
        <strain evidence="5">B2_4</strain>
    </source>
</reference>
<evidence type="ECO:0000256" key="1">
    <source>
        <dbReference type="ARBA" id="ARBA00022737"/>
    </source>
</evidence>
<gene>
    <name evidence="5" type="ORF">QNH46_09205</name>
</gene>
<dbReference type="Pfam" id="PF00041">
    <property type="entry name" value="fn3"/>
    <property type="match status" value="3"/>
</dbReference>
<dbReference type="SMART" id="SM00060">
    <property type="entry name" value="FN3"/>
    <property type="match status" value="3"/>
</dbReference>
<dbReference type="Pfam" id="PF13385">
    <property type="entry name" value="Laminin_G_3"/>
    <property type="match status" value="1"/>
</dbReference>
<feature type="domain" description="Fibronectin type-III" evidence="3">
    <location>
        <begin position="683"/>
        <end position="772"/>
    </location>
</feature>
<feature type="domain" description="SLH" evidence="4">
    <location>
        <begin position="1129"/>
        <end position="1188"/>
    </location>
</feature>
<dbReference type="Pfam" id="PF00395">
    <property type="entry name" value="SLH"/>
    <property type="match status" value="3"/>
</dbReference>
<dbReference type="Gene3D" id="2.60.40.10">
    <property type="entry name" value="Immunoglobulins"/>
    <property type="match status" value="3"/>
</dbReference>
<feature type="region of interest" description="Disordered" evidence="2">
    <location>
        <begin position="857"/>
        <end position="904"/>
    </location>
</feature>
<dbReference type="PANTHER" id="PTHR13817">
    <property type="entry name" value="TITIN"/>
    <property type="match status" value="1"/>
</dbReference>
<sequence>MRKSMKRSILQIAVSITLAASLVVPGANLYQPSVAQAASGIGWADNSQAALPSVNEDDTNSAGAAVSELLAGKASNLSSTGIAIVGMDNANGAWQYYHTGAQLWYNIEPVSMTSSFLLHNTARIRFIPARDWNGTATMTYKLWDIPMYGYNYQKYVDTLLFPPAFSTETGSAQITVNPVNDAPYLIEPQGGDYLSFDGNSDYVTIPDFRLYGSSFTVEGNLKVDAFTTWMRFFDSSIGMDNYNVFVGFNGKKMNFVAKAGPIGTGGEVQVLEDFPQDKWVHVAIVYDQSQNKGLIYWDGVLKAAGTMKLTPAWDVARSNNWLGKSTWMQDGDFTGGMRDLRFWSKAKTQEEIVRDKELDLTGGEPNLVANYKLNNRNDQTIAYSTPSVPGNKNGTITGASWAQYAGFFGMTVTDKNIPATREFKVIDPEGDAVLVSAVSSNTALVPDSGLMITGSGDTRELSITPVVNAFGTTTITVTTSDGFLSNAYSFILLVRDTGEIVVTGVTLNQTELNLTAGDAPETLIATVEPADATNPSVIWSSSDESVAQVVNGIVTPLGPGTAMISVTTVDGSYTATAEVHVAAAVTVPAAPANVRAAAGDGQATVSFDPPVNDGGSPITGYKVIASPGGYEATGSVSPIIITGLDNGTAYTFSVVAMNSAGDSPLSAPSASVTPTEHTVSDAPPAPILSLAQAGDAQAALQWSPVLCASGFKVYQSEASGHPGTEIATVTGSTYNYVAAGLTNGKTYYFTVKATNTGGDSPASNQISATPATVPSAPSNVRAAAGNGQATVSFIPPASTGGRPITGYEVIAQPGNIVTTGTSSPITVTGLLNGTSYTFTVRAMNAAGSSVSSAESNAVIPASPAGGGETPSGPRQPGGSSGSSGGTGAAPAQPVQPSTPQAPSAGVDILVNGKVENAGIASSSQRNNQTVITVIVDENKLENKLAAEGQHAVVTIPVHGDSDVVIGELNGQMVKNMASKQAVLEIKTDRATYTLPAEQINIDAVSGQLGKSAALQDIKVQVEIALPDASMLSVVENAAAEGTFTVLVRPVEFTVRGVYGDGVVEVSKFNAYVERTLAIPDGVGASKITTGVAVDPDGSVRHVPTRVVQIDGKYYAQINSLTNSTYSVVWHPVEFKDVAGHWAKDAVNEMGSRMVVEGIGHDMFNPNQNITRAEFAAIVVRGLGLKPESGPAAFSDVTAADWYNNAVATASAYGLISGFEDGTFRPQEQITREQAMVMIAKAMNITNLKAQLQQQPATAGSVLGPYGDAQDTSVWAQASVVDCLQAGIVSGRSSTELAAKSYITRAEVAAIVQRFLQKSDLI</sequence>
<dbReference type="Gene3D" id="2.60.40.1080">
    <property type="match status" value="1"/>
</dbReference>
<dbReference type="InterPro" id="IPR003961">
    <property type="entry name" value="FN3_dom"/>
</dbReference>
<evidence type="ECO:0000259" key="4">
    <source>
        <dbReference type="PROSITE" id="PS51272"/>
    </source>
</evidence>
<feature type="compositionally biased region" description="Gly residues" evidence="2">
    <location>
        <begin position="878"/>
        <end position="887"/>
    </location>
</feature>
<dbReference type="SUPFAM" id="SSF49373">
    <property type="entry name" value="Invasin/intimin cell-adhesion fragments"/>
    <property type="match status" value="1"/>
</dbReference>
<dbReference type="RefSeq" id="WP_283927834.1">
    <property type="nucleotide sequence ID" value="NZ_CP126084.1"/>
</dbReference>
<protein>
    <submittedName>
        <fullName evidence="5">S-layer homology domain-containing protein</fullName>
    </submittedName>
</protein>
<dbReference type="PANTHER" id="PTHR13817:SF73">
    <property type="entry name" value="FIBRONECTIN TYPE-III DOMAIN-CONTAINING PROTEIN"/>
    <property type="match status" value="1"/>
</dbReference>
<dbReference type="CDD" id="cd00063">
    <property type="entry name" value="FN3"/>
    <property type="match status" value="3"/>
</dbReference>